<protein>
    <recommendedName>
        <fullName evidence="4">FAD-binding domain-containing protein</fullName>
    </recommendedName>
</protein>
<sequence>MRVPLARHSEVDVLIVGAGPAGLMCANALANARLNVRIVDQRASKLTAGQGDGLSPRTIEVFQSYGLAERLLRESCQVHLAAFYNPSSTGGIELTNRTSNVTAPSARYPFEVALHQGAIEDIFLDSMTPLGLEVERSTIPISIELSKDEKKLMDPASYPVRVALQRLDKSEDEPREIVHAKFVVGGDGAHSWIRKQFGITMDGEQSDFIWGVVDMVPDTDFPDARNKSLVHSNHGSALLIPREKDRIRVYIQLEDKDVIDPVTGRVDKDRMGPEQILETAQKSLEPYKLIQKDEILWWTIYSIGQRVASTFSIKNRVFIAGDACHTHSPKAG</sequence>
<dbReference type="EMBL" id="KN835883">
    <property type="protein sequence ID" value="KIK33716.1"/>
    <property type="molecule type" value="Genomic_DNA"/>
</dbReference>
<dbReference type="AlphaFoldDB" id="A0A0C9ZWA4"/>
<keyword evidence="1" id="KW-0285">Flavoprotein</keyword>
<reference evidence="6" key="2">
    <citation type="submission" date="2015-01" db="EMBL/GenBank/DDBJ databases">
        <title>Evolutionary Origins and Diversification of the Mycorrhizal Mutualists.</title>
        <authorList>
            <consortium name="DOE Joint Genome Institute"/>
            <consortium name="Mycorrhizal Genomics Consortium"/>
            <person name="Kohler A."/>
            <person name="Kuo A."/>
            <person name="Nagy L.G."/>
            <person name="Floudas D."/>
            <person name="Copeland A."/>
            <person name="Barry K.W."/>
            <person name="Cichocki N."/>
            <person name="Veneault-Fourrey C."/>
            <person name="LaButti K."/>
            <person name="Lindquist E.A."/>
            <person name="Lipzen A."/>
            <person name="Lundell T."/>
            <person name="Morin E."/>
            <person name="Murat C."/>
            <person name="Riley R."/>
            <person name="Ohm R."/>
            <person name="Sun H."/>
            <person name="Tunlid A."/>
            <person name="Henrissat B."/>
            <person name="Grigoriev I.V."/>
            <person name="Hibbett D.S."/>
            <person name="Martin F."/>
        </authorList>
    </citation>
    <scope>NUCLEOTIDE SEQUENCE [LARGE SCALE GENOMIC DNA]</scope>
    <source>
        <strain evidence="6">UH-Slu-Lm8-n1</strain>
    </source>
</reference>
<dbReference type="HOGENOM" id="CLU_009665_9_1_1"/>
<evidence type="ECO:0000313" key="6">
    <source>
        <dbReference type="Proteomes" id="UP000054485"/>
    </source>
</evidence>
<name>A0A0C9ZWA4_9AGAM</name>
<dbReference type="SUPFAM" id="SSF51905">
    <property type="entry name" value="FAD/NAD(P)-binding domain"/>
    <property type="match status" value="1"/>
</dbReference>
<dbReference type="SUPFAM" id="SSF54373">
    <property type="entry name" value="FAD-linked reductases, C-terminal domain"/>
    <property type="match status" value="1"/>
</dbReference>
<feature type="non-terminal residue" evidence="5">
    <location>
        <position position="332"/>
    </location>
</feature>
<evidence type="ECO:0000256" key="3">
    <source>
        <dbReference type="ARBA" id="ARBA00023002"/>
    </source>
</evidence>
<dbReference type="OrthoDB" id="1716816at2759"/>
<feature type="domain" description="FAD-binding" evidence="4">
    <location>
        <begin position="10"/>
        <end position="332"/>
    </location>
</feature>
<evidence type="ECO:0000313" key="5">
    <source>
        <dbReference type="EMBL" id="KIK33716.1"/>
    </source>
</evidence>
<proteinExistence type="predicted"/>
<dbReference type="PANTHER" id="PTHR43004:SF20">
    <property type="entry name" value="2-MONOOXYGENASE, PUTATIVE (AFU_ORTHOLOGUE AFUA_1G13660)-RELATED"/>
    <property type="match status" value="1"/>
</dbReference>
<gene>
    <name evidence="5" type="ORF">CY34DRAFT_813425</name>
</gene>
<dbReference type="InterPro" id="IPR050641">
    <property type="entry name" value="RIFMO-like"/>
</dbReference>
<reference evidence="5 6" key="1">
    <citation type="submission" date="2014-04" db="EMBL/GenBank/DDBJ databases">
        <authorList>
            <consortium name="DOE Joint Genome Institute"/>
            <person name="Kuo A."/>
            <person name="Ruytinx J."/>
            <person name="Rineau F."/>
            <person name="Colpaert J."/>
            <person name="Kohler A."/>
            <person name="Nagy L.G."/>
            <person name="Floudas D."/>
            <person name="Copeland A."/>
            <person name="Barry K.W."/>
            <person name="Cichocki N."/>
            <person name="Veneault-Fourrey C."/>
            <person name="LaButti K."/>
            <person name="Lindquist E.A."/>
            <person name="Lipzen A."/>
            <person name="Lundell T."/>
            <person name="Morin E."/>
            <person name="Murat C."/>
            <person name="Sun H."/>
            <person name="Tunlid A."/>
            <person name="Henrissat B."/>
            <person name="Grigoriev I.V."/>
            <person name="Hibbett D.S."/>
            <person name="Martin F."/>
            <person name="Nordberg H.P."/>
            <person name="Cantor M.N."/>
            <person name="Hua S.X."/>
        </authorList>
    </citation>
    <scope>NUCLEOTIDE SEQUENCE [LARGE SCALE GENOMIC DNA]</scope>
    <source>
        <strain evidence="5 6">UH-Slu-Lm8-n1</strain>
    </source>
</reference>
<dbReference type="PRINTS" id="PR00420">
    <property type="entry name" value="RNGMNOXGNASE"/>
</dbReference>
<dbReference type="InterPro" id="IPR002938">
    <property type="entry name" value="FAD-bd"/>
</dbReference>
<keyword evidence="3" id="KW-0560">Oxidoreductase</keyword>
<keyword evidence="6" id="KW-1185">Reference proteome</keyword>
<dbReference type="Gene3D" id="3.50.50.60">
    <property type="entry name" value="FAD/NAD(P)-binding domain"/>
    <property type="match status" value="1"/>
</dbReference>
<evidence type="ECO:0000256" key="2">
    <source>
        <dbReference type="ARBA" id="ARBA00022827"/>
    </source>
</evidence>
<organism evidence="5 6">
    <name type="scientific">Suillus luteus UH-Slu-Lm8-n1</name>
    <dbReference type="NCBI Taxonomy" id="930992"/>
    <lineage>
        <taxon>Eukaryota</taxon>
        <taxon>Fungi</taxon>
        <taxon>Dikarya</taxon>
        <taxon>Basidiomycota</taxon>
        <taxon>Agaricomycotina</taxon>
        <taxon>Agaricomycetes</taxon>
        <taxon>Agaricomycetidae</taxon>
        <taxon>Boletales</taxon>
        <taxon>Suillineae</taxon>
        <taxon>Suillaceae</taxon>
        <taxon>Suillus</taxon>
    </lineage>
</organism>
<dbReference type="PANTHER" id="PTHR43004">
    <property type="entry name" value="TRK SYSTEM POTASSIUM UPTAKE PROTEIN"/>
    <property type="match status" value="1"/>
</dbReference>
<dbReference type="Proteomes" id="UP000054485">
    <property type="component" value="Unassembled WGS sequence"/>
</dbReference>
<evidence type="ECO:0000256" key="1">
    <source>
        <dbReference type="ARBA" id="ARBA00022630"/>
    </source>
</evidence>
<keyword evidence="2" id="KW-0274">FAD</keyword>
<dbReference type="GO" id="GO:0071949">
    <property type="term" value="F:FAD binding"/>
    <property type="evidence" value="ECO:0007669"/>
    <property type="project" value="InterPro"/>
</dbReference>
<dbReference type="GO" id="GO:0016709">
    <property type="term" value="F:oxidoreductase activity, acting on paired donors, with incorporation or reduction of molecular oxygen, NAD(P)H as one donor, and incorporation of one atom of oxygen"/>
    <property type="evidence" value="ECO:0007669"/>
    <property type="project" value="UniProtKB-ARBA"/>
</dbReference>
<evidence type="ECO:0000259" key="4">
    <source>
        <dbReference type="Pfam" id="PF01494"/>
    </source>
</evidence>
<dbReference type="STRING" id="930992.A0A0C9ZWA4"/>
<accession>A0A0C9ZWA4</accession>
<dbReference type="InterPro" id="IPR036188">
    <property type="entry name" value="FAD/NAD-bd_sf"/>
</dbReference>
<dbReference type="Gene3D" id="3.30.9.10">
    <property type="entry name" value="D-Amino Acid Oxidase, subunit A, domain 2"/>
    <property type="match status" value="1"/>
</dbReference>
<dbReference type="InParanoid" id="A0A0C9ZWA4"/>
<dbReference type="Pfam" id="PF01494">
    <property type="entry name" value="FAD_binding_3"/>
    <property type="match status" value="1"/>
</dbReference>